<comment type="caution">
    <text evidence="1">The sequence shown here is derived from an EMBL/GenBank/DDBJ whole genome shotgun (WGS) entry which is preliminary data.</text>
</comment>
<keyword evidence="2" id="KW-1185">Reference proteome</keyword>
<name>A0A369QM88_9BACT</name>
<dbReference type="AlphaFoldDB" id="A0A369QM88"/>
<dbReference type="Proteomes" id="UP000253919">
    <property type="component" value="Unassembled WGS sequence"/>
</dbReference>
<accession>A0A369QM88</accession>
<gene>
    <name evidence="1" type="ORF">AHMF7616_04112</name>
</gene>
<dbReference type="EMBL" id="QASA01000001">
    <property type="protein sequence ID" value="RDC65482.1"/>
    <property type="molecule type" value="Genomic_DNA"/>
</dbReference>
<organism evidence="1 2">
    <name type="scientific">Adhaeribacter pallidiroseus</name>
    <dbReference type="NCBI Taxonomy" id="2072847"/>
    <lineage>
        <taxon>Bacteria</taxon>
        <taxon>Pseudomonadati</taxon>
        <taxon>Bacteroidota</taxon>
        <taxon>Cytophagia</taxon>
        <taxon>Cytophagales</taxon>
        <taxon>Hymenobacteraceae</taxon>
        <taxon>Adhaeribacter</taxon>
    </lineage>
</organism>
<proteinExistence type="predicted"/>
<evidence type="ECO:0000313" key="1">
    <source>
        <dbReference type="EMBL" id="RDC65482.1"/>
    </source>
</evidence>
<sequence>MVAKKKTMRQYLDNFNSFYKQPFAVPRKARNRIRGILMGFPGKSYQVLEVHSGHITRSFF</sequence>
<reference evidence="1 2" key="1">
    <citation type="submission" date="2018-04" db="EMBL/GenBank/DDBJ databases">
        <title>Adhaeribacter sp. HMF7616 genome sequencing and assembly.</title>
        <authorList>
            <person name="Kang H."/>
            <person name="Kang J."/>
            <person name="Cha I."/>
            <person name="Kim H."/>
            <person name="Joh K."/>
        </authorList>
    </citation>
    <scope>NUCLEOTIDE SEQUENCE [LARGE SCALE GENOMIC DNA]</scope>
    <source>
        <strain evidence="1 2">HMF7616</strain>
    </source>
</reference>
<protein>
    <submittedName>
        <fullName evidence="1">Uncharacterized protein</fullName>
    </submittedName>
</protein>
<evidence type="ECO:0000313" key="2">
    <source>
        <dbReference type="Proteomes" id="UP000253919"/>
    </source>
</evidence>